<accession>A0A1Q5PLW7</accession>
<organism evidence="3 4">
    <name type="scientific">Boudabousia marimammalium</name>
    <dbReference type="NCBI Taxonomy" id="156892"/>
    <lineage>
        <taxon>Bacteria</taxon>
        <taxon>Bacillati</taxon>
        <taxon>Actinomycetota</taxon>
        <taxon>Actinomycetes</taxon>
        <taxon>Actinomycetales</taxon>
        <taxon>Actinomycetaceae</taxon>
        <taxon>Boudabousia</taxon>
    </lineage>
</organism>
<keyword evidence="4" id="KW-1185">Reference proteome</keyword>
<dbReference type="Pfam" id="PF13635">
    <property type="entry name" value="DUF4143"/>
    <property type="match status" value="1"/>
</dbReference>
<proteinExistence type="predicted"/>
<dbReference type="Proteomes" id="UP000186465">
    <property type="component" value="Unassembled WGS sequence"/>
</dbReference>
<evidence type="ECO:0000259" key="2">
    <source>
        <dbReference type="Pfam" id="PF13635"/>
    </source>
</evidence>
<evidence type="ECO:0000313" key="3">
    <source>
        <dbReference type="EMBL" id="OKL48048.1"/>
    </source>
</evidence>
<feature type="domain" description="DUF4143" evidence="2">
    <location>
        <begin position="202"/>
        <end position="366"/>
    </location>
</feature>
<gene>
    <name evidence="3" type="ORF">BM477_06155</name>
</gene>
<protein>
    <submittedName>
        <fullName evidence="3">AAA family ATPase</fullName>
    </submittedName>
</protein>
<dbReference type="InterPro" id="IPR041682">
    <property type="entry name" value="AAA_14"/>
</dbReference>
<dbReference type="Pfam" id="PF13173">
    <property type="entry name" value="AAA_14"/>
    <property type="match status" value="1"/>
</dbReference>
<feature type="domain" description="AAA" evidence="1">
    <location>
        <begin position="21"/>
        <end position="136"/>
    </location>
</feature>
<dbReference type="PANTHER" id="PTHR43566:SF2">
    <property type="entry name" value="DUF4143 DOMAIN-CONTAINING PROTEIN"/>
    <property type="match status" value="1"/>
</dbReference>
<comment type="caution">
    <text evidence="3">The sequence shown here is derived from an EMBL/GenBank/DDBJ whole genome shotgun (WGS) entry which is preliminary data.</text>
</comment>
<evidence type="ECO:0000259" key="1">
    <source>
        <dbReference type="Pfam" id="PF13173"/>
    </source>
</evidence>
<reference evidence="4" key="1">
    <citation type="submission" date="2016-11" db="EMBL/GenBank/DDBJ databases">
        <title>Actinomyces gypaetusis sp. nov. isolated from Gypaetus barbatus in Qinghai Tibet Plateau China.</title>
        <authorList>
            <person name="Meng X."/>
        </authorList>
    </citation>
    <scope>NUCLEOTIDE SEQUENCE [LARGE SCALE GENOMIC DNA]</scope>
    <source>
        <strain evidence="4">DSM 15383</strain>
    </source>
</reference>
<dbReference type="OrthoDB" id="128089at2"/>
<dbReference type="InterPro" id="IPR025420">
    <property type="entry name" value="DUF4143"/>
</dbReference>
<dbReference type="RefSeq" id="WP_075361816.1">
    <property type="nucleotide sequence ID" value="NZ_MPDM01000006.1"/>
</dbReference>
<dbReference type="EMBL" id="MPDM01000006">
    <property type="protein sequence ID" value="OKL48048.1"/>
    <property type="molecule type" value="Genomic_DNA"/>
</dbReference>
<name>A0A1Q5PLW7_9ACTO</name>
<dbReference type="PANTHER" id="PTHR43566">
    <property type="entry name" value="CONSERVED PROTEIN"/>
    <property type="match status" value="1"/>
</dbReference>
<sequence length="424" mass="46969">MKKYQKRIADHLLQKRLKSKGAVLIEGAKWCGKTTTALQQARSVQYMQDPASRRQNRALAALDPARLLQGDTPRLIDEWQNTPMLWDAVRFEVDRRGDFGQFILTGSAVPTTLDEGAHTGTGRIARMTMRPMSLYESEESSGEVSLQGMFSDPSSVSGRNGLRLDDMAHLICRGGWPLSLGQDEDVALQQAIDYFDSVVNADVNRVDGVQRDPRRATRIMRSYARHIGTSASLQRIIDDTSPNESQQMSAPTVNSYVGALKQIFVLEDVPAWNPNLRSKAAIRTVDTRYFVDPSIAAAALGAGPKDLIQDLETMGFLFENLCIRDLRVYAEHLDGQVFHYRDKYGLECDAVIHLRNGQYGLIEIKLGGEQSIEAGAKTLNKLASKIDTTKMPAPSFKMVLIAVGDYAYTREDGVCVVPVASLKA</sequence>
<dbReference type="AlphaFoldDB" id="A0A1Q5PLW7"/>
<evidence type="ECO:0000313" key="4">
    <source>
        <dbReference type="Proteomes" id="UP000186465"/>
    </source>
</evidence>